<evidence type="ECO:0000256" key="6">
    <source>
        <dbReference type="ARBA" id="ARBA00059805"/>
    </source>
</evidence>
<dbReference type="SMART" id="SM00774">
    <property type="entry name" value="WRKY"/>
    <property type="match status" value="1"/>
</dbReference>
<dbReference type="Proteomes" id="UP000008827">
    <property type="component" value="Chromosome 15"/>
</dbReference>
<sequence>MCSSIFGPIIMDNYQGDLTDILRASGGAYGSTGTGTGTSSSDQLPTTSHHLHHHSSHTTLSHNDHWHHQHFSSSSSSDPITFSSSSSSSSSVLIQDPMRGATNFGDPFSIMRDPFLQVLDMPSSASAYFTGGLELEAAATFGAAVNTNSNTATSSTTNTNTTTTTVFAAAHKMLVEHDNNSMRRPCKNIFSNMIQISPNAKLPVSPYDSTTTAMAPSPRPIKPPAVVSPNIMLNANTSKECLVDTTGMQISSPRNPGLKRRKNQAKKVVCIPAPAATNSRQTGEVVPSDLWAWRKYGQKPIKGSPYPRGYYRCSSSKGCSARKQVERSRNDPNMLVITYTSEHNHPWPTQRNALAGSTRSQPSKNNNNAASNSKNSEGSNPQKGTATRTKDEEESNNNNNSEGNVSPVMAGNSSNSVKEENMEDIERHQIEMDEGEFSDGLPYKPSLMDQSTNNQQSEDFFAELGEIEADPLDLLFTQGFGGADDQRESKSLDPFHLFDWSGDNNTNTNTSSSFEEPNYKRRL</sequence>
<dbReference type="EMBL" id="CM000848">
    <property type="protein sequence ID" value="KRH11864.1"/>
    <property type="molecule type" value="Genomic_DNA"/>
</dbReference>
<dbReference type="STRING" id="3847.A0A0R0G147"/>
<feature type="region of interest" description="Disordered" evidence="8">
    <location>
        <begin position="304"/>
        <end position="452"/>
    </location>
</feature>
<evidence type="ECO:0000313" key="12">
    <source>
        <dbReference type="Proteomes" id="UP000008827"/>
    </source>
</evidence>
<dbReference type="AlphaFoldDB" id="A0A0R0G147"/>
<reference evidence="10" key="3">
    <citation type="submission" date="2018-07" db="EMBL/GenBank/DDBJ databases">
        <title>WGS assembly of Glycine max.</title>
        <authorList>
            <person name="Schmutz J."/>
            <person name="Cannon S."/>
            <person name="Schlueter J."/>
            <person name="Ma J."/>
            <person name="Mitros T."/>
            <person name="Nelson W."/>
            <person name="Hyten D."/>
            <person name="Song Q."/>
            <person name="Thelen J."/>
            <person name="Cheng J."/>
            <person name="Xu D."/>
            <person name="Hellsten U."/>
            <person name="May G."/>
            <person name="Yu Y."/>
            <person name="Sakurai T."/>
            <person name="Umezawa T."/>
            <person name="Bhattacharyya M."/>
            <person name="Sandhu D."/>
            <person name="Valliyodan B."/>
            <person name="Lindquist E."/>
            <person name="Peto M."/>
            <person name="Grant D."/>
            <person name="Shu S."/>
            <person name="Goodstein D."/>
            <person name="Barry K."/>
            <person name="Futrell-Griggs M."/>
            <person name="Abernathy B."/>
            <person name="Du J."/>
            <person name="Tian Z."/>
            <person name="Zhu L."/>
            <person name="Gill N."/>
            <person name="Joshi T."/>
            <person name="Libault M."/>
            <person name="Sethuraman A."/>
            <person name="Zhang X."/>
            <person name="Shinozaki K."/>
            <person name="Nguyen H."/>
            <person name="Wing R."/>
            <person name="Cregan P."/>
            <person name="Specht J."/>
            <person name="Grimwood J."/>
            <person name="Rokhsar D."/>
            <person name="Stacey G."/>
            <person name="Shoemaker R."/>
            <person name="Jackson S."/>
        </authorList>
    </citation>
    <scope>NUCLEOTIDE SEQUENCE</scope>
    <source>
        <tissue evidence="10">Callus</tissue>
    </source>
</reference>
<comment type="subcellular location">
    <subcellularLocation>
        <location evidence="1">Nucleus</location>
    </subcellularLocation>
</comment>
<dbReference type="GO" id="GO:0005634">
    <property type="term" value="C:nucleus"/>
    <property type="evidence" value="ECO:0000318"/>
    <property type="project" value="GO_Central"/>
</dbReference>
<evidence type="ECO:0000256" key="3">
    <source>
        <dbReference type="ARBA" id="ARBA00023125"/>
    </source>
</evidence>
<evidence type="ECO:0000256" key="8">
    <source>
        <dbReference type="SAM" id="MobiDB-lite"/>
    </source>
</evidence>
<proteinExistence type="inferred from homology"/>
<dbReference type="PaxDb" id="3847-GLYMA15G14371.2"/>
<feature type="compositionally biased region" description="Basic and acidic residues" evidence="8">
    <location>
        <begin position="417"/>
        <end position="431"/>
    </location>
</feature>
<evidence type="ECO:0000256" key="5">
    <source>
        <dbReference type="ARBA" id="ARBA00023242"/>
    </source>
</evidence>
<feature type="compositionally biased region" description="Low complexity" evidence="8">
    <location>
        <begin position="363"/>
        <end position="376"/>
    </location>
</feature>
<organism evidence="10">
    <name type="scientific">Glycine max</name>
    <name type="common">Soybean</name>
    <name type="synonym">Glycine hispida</name>
    <dbReference type="NCBI Taxonomy" id="3847"/>
    <lineage>
        <taxon>Eukaryota</taxon>
        <taxon>Viridiplantae</taxon>
        <taxon>Streptophyta</taxon>
        <taxon>Embryophyta</taxon>
        <taxon>Tracheophyta</taxon>
        <taxon>Spermatophyta</taxon>
        <taxon>Magnoliopsida</taxon>
        <taxon>eudicotyledons</taxon>
        <taxon>Gunneridae</taxon>
        <taxon>Pentapetalae</taxon>
        <taxon>rosids</taxon>
        <taxon>fabids</taxon>
        <taxon>Fabales</taxon>
        <taxon>Fabaceae</taxon>
        <taxon>Papilionoideae</taxon>
        <taxon>50 kb inversion clade</taxon>
        <taxon>NPAAA clade</taxon>
        <taxon>indigoferoid/millettioid clade</taxon>
        <taxon>Phaseoleae</taxon>
        <taxon>Glycine</taxon>
        <taxon>Glycine subgen. Soja</taxon>
    </lineage>
</organism>
<feature type="compositionally biased region" description="Polar residues" evidence="8">
    <location>
        <begin position="347"/>
        <end position="362"/>
    </location>
</feature>
<evidence type="ECO:0000313" key="10">
    <source>
        <dbReference type="EMBL" id="KRH11863.1"/>
    </source>
</evidence>
<dbReference type="GO" id="GO:0003700">
    <property type="term" value="F:DNA-binding transcription factor activity"/>
    <property type="evidence" value="ECO:0000318"/>
    <property type="project" value="GO_Central"/>
</dbReference>
<dbReference type="Pfam" id="PF03106">
    <property type="entry name" value="WRKY"/>
    <property type="match status" value="1"/>
</dbReference>
<dbReference type="Gramene" id="KRH11864">
    <property type="protein sequence ID" value="KRH11864"/>
    <property type="gene ID" value="GLYMA_15G135600"/>
</dbReference>
<name>A0A0R0G147_SOYBN</name>
<dbReference type="SMR" id="A0A0R0G147"/>
<accession>A0A0R0G147</accession>
<gene>
    <name evidence="11" type="primary">LOC100804773</name>
    <name evidence="10" type="ORF">GLYMA_15G135600</name>
</gene>
<protein>
    <recommendedName>
        <fullName evidence="9">WRKY domain-containing protein</fullName>
    </recommendedName>
</protein>
<evidence type="ECO:0000259" key="9">
    <source>
        <dbReference type="PROSITE" id="PS50811"/>
    </source>
</evidence>
<comment type="similarity">
    <text evidence="7">Belongs to the WRKY group II-e family.</text>
</comment>
<evidence type="ECO:0000256" key="4">
    <source>
        <dbReference type="ARBA" id="ARBA00023163"/>
    </source>
</evidence>
<keyword evidence="12" id="KW-1185">Reference proteome</keyword>
<feature type="compositionally biased region" description="Low complexity" evidence="8">
    <location>
        <begin position="504"/>
        <end position="513"/>
    </location>
</feature>
<comment type="function">
    <text evidence="6">Transcription factor. Interacts specifically with the W box (5'-(T)TGAC[CT]-3'), a frequently occurring elicitor-responsive cis-acting element.</text>
</comment>
<feature type="compositionally biased region" description="Polar residues" evidence="8">
    <location>
        <begin position="377"/>
        <end position="387"/>
    </location>
</feature>
<dbReference type="PANTHER" id="PTHR32096:SF18">
    <property type="entry name" value="DISEASE RESISTANCE PROTEIN RRS1B-RELATED"/>
    <property type="match status" value="1"/>
</dbReference>
<dbReference type="InterPro" id="IPR003657">
    <property type="entry name" value="WRKY_dom"/>
</dbReference>
<dbReference type="SUPFAM" id="SSF118290">
    <property type="entry name" value="WRKY DNA-binding domain"/>
    <property type="match status" value="1"/>
</dbReference>
<dbReference type="GO" id="GO:0000976">
    <property type="term" value="F:transcription cis-regulatory region binding"/>
    <property type="evidence" value="ECO:0000318"/>
    <property type="project" value="GO_Central"/>
</dbReference>
<keyword evidence="3" id="KW-0238">DNA-binding</keyword>
<dbReference type="InterPro" id="IPR044810">
    <property type="entry name" value="WRKY_plant"/>
</dbReference>
<evidence type="ECO:0000256" key="2">
    <source>
        <dbReference type="ARBA" id="ARBA00023015"/>
    </source>
</evidence>
<reference evidence="10 11" key="1">
    <citation type="journal article" date="2010" name="Nature">
        <title>Genome sequence of the palaeopolyploid soybean.</title>
        <authorList>
            <person name="Schmutz J."/>
            <person name="Cannon S.B."/>
            <person name="Schlueter J."/>
            <person name="Ma J."/>
            <person name="Mitros T."/>
            <person name="Nelson W."/>
            <person name="Hyten D.L."/>
            <person name="Song Q."/>
            <person name="Thelen J.J."/>
            <person name="Cheng J."/>
            <person name="Xu D."/>
            <person name="Hellsten U."/>
            <person name="May G.D."/>
            <person name="Yu Y."/>
            <person name="Sakurai T."/>
            <person name="Umezawa T."/>
            <person name="Bhattacharyya M.K."/>
            <person name="Sandhu D."/>
            <person name="Valliyodan B."/>
            <person name="Lindquist E."/>
            <person name="Peto M."/>
            <person name="Grant D."/>
            <person name="Shu S."/>
            <person name="Goodstein D."/>
            <person name="Barry K."/>
            <person name="Futrell-Griggs M."/>
            <person name="Abernathy B."/>
            <person name="Du J."/>
            <person name="Tian Z."/>
            <person name="Zhu L."/>
            <person name="Gill N."/>
            <person name="Joshi T."/>
            <person name="Libault M."/>
            <person name="Sethuraman A."/>
            <person name="Zhang X.-C."/>
            <person name="Shinozaki K."/>
            <person name="Nguyen H.T."/>
            <person name="Wing R.A."/>
            <person name="Cregan P."/>
            <person name="Specht J."/>
            <person name="Grimwood J."/>
            <person name="Rokhsar D."/>
            <person name="Stacey G."/>
            <person name="Shoemaker R.C."/>
            <person name="Jackson S.A."/>
        </authorList>
    </citation>
    <scope>NUCLEOTIDE SEQUENCE [LARGE SCALE GENOMIC DNA]</scope>
    <source>
        <strain evidence="11">cv. Williams 82</strain>
        <tissue evidence="10">Callus</tissue>
    </source>
</reference>
<dbReference type="PROSITE" id="PS50811">
    <property type="entry name" value="WRKY"/>
    <property type="match status" value="1"/>
</dbReference>
<feature type="region of interest" description="Disordered" evidence="8">
    <location>
        <begin position="494"/>
        <end position="523"/>
    </location>
</feature>
<dbReference type="InterPro" id="IPR036576">
    <property type="entry name" value="WRKY_dom_sf"/>
</dbReference>
<keyword evidence="4" id="KW-0804">Transcription</keyword>
<dbReference type="EnsemblPlants" id="KRH11863">
    <property type="protein sequence ID" value="KRH11863"/>
    <property type="gene ID" value="GLYMA_15G135600"/>
</dbReference>
<feature type="region of interest" description="Disordered" evidence="8">
    <location>
        <begin position="32"/>
        <end position="72"/>
    </location>
</feature>
<reference evidence="11" key="2">
    <citation type="submission" date="2018-02" db="UniProtKB">
        <authorList>
            <consortium name="EnsemblPlants"/>
        </authorList>
    </citation>
    <scope>IDENTIFICATION</scope>
    <source>
        <strain evidence="11">Williams 82</strain>
    </source>
</reference>
<dbReference type="FunFam" id="2.20.25.80:FF:000005">
    <property type="entry name" value="probable WRKY transcription factor 14"/>
    <property type="match status" value="1"/>
</dbReference>
<feature type="domain" description="WRKY" evidence="9">
    <location>
        <begin position="282"/>
        <end position="348"/>
    </location>
</feature>
<evidence type="ECO:0000256" key="7">
    <source>
        <dbReference type="ARBA" id="ARBA00060761"/>
    </source>
</evidence>
<keyword evidence="5" id="KW-0539">Nucleus</keyword>
<evidence type="ECO:0000256" key="1">
    <source>
        <dbReference type="ARBA" id="ARBA00004123"/>
    </source>
</evidence>
<dbReference type="EnsemblPlants" id="KRH11864">
    <property type="protein sequence ID" value="KRH11864"/>
    <property type="gene ID" value="GLYMA_15G135600"/>
</dbReference>
<dbReference type="EMBL" id="CM000848">
    <property type="protein sequence ID" value="KRH11863.1"/>
    <property type="molecule type" value="Genomic_DNA"/>
</dbReference>
<keyword evidence="2" id="KW-0805">Transcription regulation</keyword>
<dbReference type="Gene3D" id="2.20.25.80">
    <property type="entry name" value="WRKY domain"/>
    <property type="match status" value="1"/>
</dbReference>
<dbReference type="ExpressionAtlas" id="A0A0R0G147">
    <property type="expression patterns" value="baseline and differential"/>
</dbReference>
<evidence type="ECO:0000313" key="11">
    <source>
        <dbReference type="EnsemblPlants" id="KRH11863"/>
    </source>
</evidence>
<dbReference type="Gramene" id="KRH11863">
    <property type="protein sequence ID" value="KRH11863"/>
    <property type="gene ID" value="GLYMA_15G135600"/>
</dbReference>
<dbReference type="PANTHER" id="PTHR32096">
    <property type="entry name" value="WRKY TRANSCRIPTION FACTOR 30-RELATED-RELATED"/>
    <property type="match status" value="1"/>
</dbReference>